<evidence type="ECO:0000313" key="2">
    <source>
        <dbReference type="EMBL" id="KNF08359.1"/>
    </source>
</evidence>
<sequence>MFDRTEIVEKLTDYIVEEFEIEEDDDFDGDVHLFDYGYVDSFGAVEIMSFIEKTFGVEITNKDLIMYPMNTINEIAEVIEMKVK</sequence>
<dbReference type="InterPro" id="IPR036736">
    <property type="entry name" value="ACP-like_sf"/>
</dbReference>
<dbReference type="Gene3D" id="1.10.1200.10">
    <property type="entry name" value="ACP-like"/>
    <property type="match status" value="1"/>
</dbReference>
<comment type="caution">
    <text evidence="2">The sequence shown here is derived from an EMBL/GenBank/DDBJ whole genome shotgun (WGS) entry which is preliminary data.</text>
</comment>
<feature type="domain" description="Carrier" evidence="1">
    <location>
        <begin position="5"/>
        <end position="83"/>
    </location>
</feature>
<keyword evidence="3" id="KW-1185">Reference proteome</keyword>
<accession>A0A0L0WA00</accession>
<gene>
    <name evidence="2" type="ORF">CLPU_8c01240</name>
</gene>
<evidence type="ECO:0000259" key="1">
    <source>
        <dbReference type="PROSITE" id="PS50075"/>
    </source>
</evidence>
<dbReference type="RefSeq" id="WP_050355457.1">
    <property type="nucleotide sequence ID" value="NZ_LGSS01000008.1"/>
</dbReference>
<dbReference type="InterPro" id="IPR009081">
    <property type="entry name" value="PP-bd_ACP"/>
</dbReference>
<protein>
    <submittedName>
        <fullName evidence="2">Acyl carrier protein</fullName>
    </submittedName>
</protein>
<reference evidence="3" key="1">
    <citation type="submission" date="2015-07" db="EMBL/GenBank/DDBJ databases">
        <title>Draft genome sequence of the purine-degrading Gottschalkia purinilyticum DSM 1384 (formerly Clostridium purinilyticum).</title>
        <authorList>
            <person name="Poehlein A."/>
            <person name="Schiel-Bengelsdorf B."/>
            <person name="Bengelsdorf F.R."/>
            <person name="Daniel R."/>
            <person name="Duerre P."/>
        </authorList>
    </citation>
    <scope>NUCLEOTIDE SEQUENCE [LARGE SCALE GENOMIC DNA]</scope>
    <source>
        <strain evidence="3">DSM 1384</strain>
    </source>
</reference>
<evidence type="ECO:0000313" key="3">
    <source>
        <dbReference type="Proteomes" id="UP000037267"/>
    </source>
</evidence>
<organism evidence="2 3">
    <name type="scientific">Gottschalkia purinilytica</name>
    <name type="common">Clostridium purinilyticum</name>
    <dbReference type="NCBI Taxonomy" id="1503"/>
    <lineage>
        <taxon>Bacteria</taxon>
        <taxon>Bacillati</taxon>
        <taxon>Bacillota</taxon>
        <taxon>Tissierellia</taxon>
        <taxon>Tissierellales</taxon>
        <taxon>Gottschalkiaceae</taxon>
        <taxon>Gottschalkia</taxon>
    </lineage>
</organism>
<dbReference type="STRING" id="1503.CLPU_8c01240"/>
<dbReference type="Proteomes" id="UP000037267">
    <property type="component" value="Unassembled WGS sequence"/>
</dbReference>
<dbReference type="Pfam" id="PF00550">
    <property type="entry name" value="PP-binding"/>
    <property type="match status" value="1"/>
</dbReference>
<name>A0A0L0WA00_GOTPU</name>
<dbReference type="AlphaFoldDB" id="A0A0L0WA00"/>
<dbReference type="EMBL" id="LGSS01000008">
    <property type="protein sequence ID" value="KNF08359.1"/>
    <property type="molecule type" value="Genomic_DNA"/>
</dbReference>
<proteinExistence type="predicted"/>
<dbReference type="SUPFAM" id="SSF47336">
    <property type="entry name" value="ACP-like"/>
    <property type="match status" value="1"/>
</dbReference>
<dbReference type="OrthoDB" id="2621277at2"/>
<dbReference type="PROSITE" id="PS50075">
    <property type="entry name" value="CARRIER"/>
    <property type="match status" value="1"/>
</dbReference>